<name>A0A078A1H0_STYLE</name>
<feature type="region of interest" description="Disordered" evidence="2">
    <location>
        <begin position="1310"/>
        <end position="1401"/>
    </location>
</feature>
<organism evidence="3 4">
    <name type="scientific">Stylonychia lemnae</name>
    <name type="common">Ciliate</name>
    <dbReference type="NCBI Taxonomy" id="5949"/>
    <lineage>
        <taxon>Eukaryota</taxon>
        <taxon>Sar</taxon>
        <taxon>Alveolata</taxon>
        <taxon>Ciliophora</taxon>
        <taxon>Intramacronucleata</taxon>
        <taxon>Spirotrichea</taxon>
        <taxon>Stichotrichia</taxon>
        <taxon>Sporadotrichida</taxon>
        <taxon>Oxytrichidae</taxon>
        <taxon>Stylonychinae</taxon>
        <taxon>Stylonychia</taxon>
    </lineage>
</organism>
<feature type="region of interest" description="Disordered" evidence="2">
    <location>
        <begin position="1416"/>
        <end position="1515"/>
    </location>
</feature>
<keyword evidence="4" id="KW-1185">Reference proteome</keyword>
<accession>A0A078A1H0</accession>
<feature type="region of interest" description="Disordered" evidence="2">
    <location>
        <begin position="678"/>
        <end position="819"/>
    </location>
</feature>
<dbReference type="Proteomes" id="UP000039865">
    <property type="component" value="Unassembled WGS sequence"/>
</dbReference>
<evidence type="ECO:0000256" key="2">
    <source>
        <dbReference type="SAM" id="MobiDB-lite"/>
    </source>
</evidence>
<feature type="compositionally biased region" description="Polar residues" evidence="2">
    <location>
        <begin position="708"/>
        <end position="738"/>
    </location>
</feature>
<reference evidence="3 4" key="1">
    <citation type="submission" date="2014-06" db="EMBL/GenBank/DDBJ databases">
        <authorList>
            <person name="Swart Estienne"/>
        </authorList>
    </citation>
    <scope>NUCLEOTIDE SEQUENCE [LARGE SCALE GENOMIC DNA]</scope>
    <source>
        <strain evidence="3 4">130c</strain>
    </source>
</reference>
<feature type="region of interest" description="Disordered" evidence="2">
    <location>
        <begin position="1768"/>
        <end position="1790"/>
    </location>
</feature>
<feature type="compositionally biased region" description="Acidic residues" evidence="2">
    <location>
        <begin position="1492"/>
        <end position="1503"/>
    </location>
</feature>
<feature type="compositionally biased region" description="Low complexity" evidence="2">
    <location>
        <begin position="1704"/>
        <end position="1719"/>
    </location>
</feature>
<feature type="region of interest" description="Disordered" evidence="2">
    <location>
        <begin position="56"/>
        <end position="77"/>
    </location>
</feature>
<feature type="compositionally biased region" description="Low complexity" evidence="2">
    <location>
        <begin position="783"/>
        <end position="802"/>
    </location>
</feature>
<evidence type="ECO:0000313" key="3">
    <source>
        <dbReference type="EMBL" id="CDW76101.1"/>
    </source>
</evidence>
<feature type="compositionally biased region" description="Basic and acidic residues" evidence="2">
    <location>
        <begin position="1382"/>
        <end position="1391"/>
    </location>
</feature>
<dbReference type="InParanoid" id="A0A078A1H0"/>
<feature type="compositionally biased region" description="Basic and acidic residues" evidence="2">
    <location>
        <begin position="1460"/>
        <end position="1491"/>
    </location>
</feature>
<keyword evidence="1" id="KW-0175">Coiled coil</keyword>
<dbReference type="EMBL" id="CCKQ01004951">
    <property type="protein sequence ID" value="CDW76101.1"/>
    <property type="molecule type" value="Genomic_DNA"/>
</dbReference>
<feature type="region of interest" description="Disordered" evidence="2">
    <location>
        <begin position="1704"/>
        <end position="1729"/>
    </location>
</feature>
<feature type="compositionally biased region" description="Polar residues" evidence="2">
    <location>
        <begin position="1416"/>
        <end position="1429"/>
    </location>
</feature>
<feature type="compositionally biased region" description="Polar residues" evidence="2">
    <location>
        <begin position="1392"/>
        <end position="1401"/>
    </location>
</feature>
<feature type="compositionally biased region" description="Polar residues" evidence="2">
    <location>
        <begin position="746"/>
        <end position="755"/>
    </location>
</feature>
<evidence type="ECO:0000313" key="4">
    <source>
        <dbReference type="Proteomes" id="UP000039865"/>
    </source>
</evidence>
<sequence>MFGNTPSPRNFQNSKGFNRSQLTNVQKNLNNQYQIMVQDDKSPLKTNQKLLPDLQQQQKKLSQTKPNSPIGGGSQSEFSKHIKQTVNQKLVNQIMMSFDQEEKRNALSQKLMNKTQLRQPKLPILTEKEQIQADQLFKRKLEEYTEDFIQKRILQNKRIQKVMEETSNQIERIIIQDLNSGENSRNNRNQKLMKSQIGFNNQESRMLSNDDQIKINMSFDLNDKINDGVNLKKMVSVKHGQSFHRKDTIKNPSQLLSQLEESFYRQVYNHSPVRGSSPQKIENFNIARENFTKINSIIDHLQPTQDIQEQEQNEYNEALQSQEETKQLVKNHGKKLRNLLEKWCESDDYKNALDDPRLDKYRYETWGELIDFEQKLQEEMMKFRTNTEKIKYLCYNKVDSIKYTASAYIESLEQALNENKLQQMQKIERLQMAIEEHESRAFNVLDDNDFMKSALEAVLEKLHKDYVKMVSQSKTLFDDLSQFKDQNEKLTKELSDQKGITANLIDILSNVCKIIVLYKDDEVSKICRKTIDACDIKQKEKLPSLVNQFIAFMRMYPVQDLVTPARKEIEQLKQMLYVIIDYLNNTGQIIKFWIPQFEDTDEQYRTTIEGWHKNYLVTVFENETLQFMQRFRPPNLDLPNKFATPQHVTDRIKQQKQREQIQLEAELLLNDADFTSRDQLKSNDGKSQTFLTDKQSQNDLADEKSQRSQRGLNQSNLNSSQVTLPTNANNLQSSNQKDLSARNHINKQSSNVTQNPKEKEGKSKGDKEQGVKKQNSKKKNKNSSKNSNPNNLGPNSNNLEPSSNKKKLTRENSKTNIDISQVVGKDKSLKSPSSPVQMYLTQIKFPLDIIYRLCENVHQKLDSNILDKITMNYKNKRAEQEKLNKKIEENLTEQEQKFYQQIISNQPKNTQFIDASNLIKILNEVSSSYFDECIQKQYNDPENQKSLPDLFRLLSCISFKEKGFCIKHDKAIEFLASPKADGYTICQLFKIIIRLNTFFIIDKPLNMELDSSFEAYRQQVIDQFFAPNSIQIRILFKMNKIRDFFNEKFEKDNSIGEDYFKFNPSKLKTTDIYEILNLPFYKEGINEISIIQALSTYTANLKNLNNRDNFDLACDLVKYKFSEPNKIFDEYNKKTQKLNLPLQPSSLLSEGMQQALGNGDNTPQEFQHNFIRALRNINQHIQTQNKNSGIGNQNLTDELIQSEIVNLLSHRSSYTNMLDQNKSVFSSSDLGGQPGIGNNKAYQGIDPLNYKEKELTKVEIIRQETIKTIKVLQDFVKKSVTKPNRATIKQRQSSLIKLNSLQSFTEQMNLQQEHSNISPLKGRNNSGRKKRNSTHSLTIEESSERSSTDQMEVLIRYTNGQKSTHSKISQNRSKMSKHSKMSKFDNNDRSITDNSKSLNKSYVGNITPISKVVSNPSQYLKNNNSYKNESPNKRVEIQSDKVDPMKGAEKRLSLKIQVQQREKSRDIERPKGSKNENRGNKSVKNDDKSSKDEDEEQVEEDDEFKGNNISFNQNPIDFQTQKEKELFGAAKKQLRELDNTLYIKRMKKFDEEIEKLRSIFKQNQGQVNSTLLIPKNRKLRNSQKNPLASPNDLFKANIIELNHRMTQIENSQRSKKPRMTVGPQINFINTNINVDNSFIPDIFVRKIENSSFMTQKHAGKRDLSFANPINQNTKLFEKNLKDARNRIVGSQQSKEQRMIRIFGQFSQPNSPSPSPQTNQHISFDNQDPHDQTARFTFKQQNTTLYGNVSTTNSVIIPEGLKQKYLKREPQTEKHNLSHNQNLDLPIVDEK</sequence>
<feature type="compositionally biased region" description="Polar residues" evidence="2">
    <location>
        <begin position="1358"/>
        <end position="1372"/>
    </location>
</feature>
<evidence type="ECO:0000256" key="1">
    <source>
        <dbReference type="SAM" id="Coils"/>
    </source>
</evidence>
<feature type="compositionally biased region" description="Basic and acidic residues" evidence="2">
    <location>
        <begin position="1430"/>
        <end position="1452"/>
    </location>
</feature>
<feature type="compositionally biased region" description="Polar residues" evidence="2">
    <location>
        <begin position="685"/>
        <end position="699"/>
    </location>
</feature>
<proteinExistence type="predicted"/>
<gene>
    <name evidence="3" type="primary">Contig16819.g17922</name>
    <name evidence="3" type="ORF">STYLEM_5097</name>
</gene>
<feature type="compositionally biased region" description="Low complexity" evidence="2">
    <location>
        <begin position="56"/>
        <end position="65"/>
    </location>
</feature>
<feature type="coiled-coil region" evidence="1">
    <location>
        <begin position="866"/>
        <end position="897"/>
    </location>
</feature>
<protein>
    <submittedName>
        <fullName evidence="3">Uncharacterized protein</fullName>
    </submittedName>
</protein>
<feature type="compositionally biased region" description="Basic and acidic residues" evidence="2">
    <location>
        <begin position="756"/>
        <end position="771"/>
    </location>
</feature>